<reference evidence="2" key="1">
    <citation type="submission" date="2020-11" db="EMBL/GenBank/DDBJ databases">
        <authorList>
            <person name="Tran Van P."/>
        </authorList>
    </citation>
    <scope>NUCLEOTIDE SEQUENCE</scope>
</reference>
<dbReference type="EMBL" id="CAJPEX010002563">
    <property type="protein sequence ID" value="CAG0921168.1"/>
    <property type="molecule type" value="Genomic_DNA"/>
</dbReference>
<feature type="region of interest" description="Disordered" evidence="1">
    <location>
        <begin position="66"/>
        <end position="89"/>
    </location>
</feature>
<evidence type="ECO:0000313" key="3">
    <source>
        <dbReference type="Proteomes" id="UP000678499"/>
    </source>
</evidence>
<feature type="compositionally biased region" description="Low complexity" evidence="1">
    <location>
        <begin position="67"/>
        <end position="76"/>
    </location>
</feature>
<dbReference type="AlphaFoldDB" id="A0A7R9GHV1"/>
<feature type="region of interest" description="Disordered" evidence="1">
    <location>
        <begin position="1"/>
        <end position="38"/>
    </location>
</feature>
<name>A0A7R9GHV1_9CRUS</name>
<accession>A0A7R9GHV1</accession>
<dbReference type="EMBL" id="OA884600">
    <property type="protein sequence ID" value="CAD7281016.1"/>
    <property type="molecule type" value="Genomic_DNA"/>
</dbReference>
<protein>
    <submittedName>
        <fullName evidence="2">Uncharacterized protein</fullName>
    </submittedName>
</protein>
<evidence type="ECO:0000256" key="1">
    <source>
        <dbReference type="SAM" id="MobiDB-lite"/>
    </source>
</evidence>
<sequence>MEESSAENPASPANNRTSVHDGDEPQPMNSPTPLVILSPDLQPSGLIYREPSKVSINHKLSTEFGFKRSSSRGSFGPNAMDRENFRKLR</sequence>
<feature type="compositionally biased region" description="Polar residues" evidence="1">
    <location>
        <begin position="1"/>
        <end position="17"/>
    </location>
</feature>
<keyword evidence="3" id="KW-1185">Reference proteome</keyword>
<evidence type="ECO:0000313" key="2">
    <source>
        <dbReference type="EMBL" id="CAD7281016.1"/>
    </source>
</evidence>
<organism evidence="2">
    <name type="scientific">Notodromas monacha</name>
    <dbReference type="NCBI Taxonomy" id="399045"/>
    <lineage>
        <taxon>Eukaryota</taxon>
        <taxon>Metazoa</taxon>
        <taxon>Ecdysozoa</taxon>
        <taxon>Arthropoda</taxon>
        <taxon>Crustacea</taxon>
        <taxon>Oligostraca</taxon>
        <taxon>Ostracoda</taxon>
        <taxon>Podocopa</taxon>
        <taxon>Podocopida</taxon>
        <taxon>Cypridocopina</taxon>
        <taxon>Cypridoidea</taxon>
        <taxon>Cyprididae</taxon>
        <taxon>Notodromas</taxon>
    </lineage>
</organism>
<dbReference type="Proteomes" id="UP000678499">
    <property type="component" value="Unassembled WGS sequence"/>
</dbReference>
<feature type="compositionally biased region" description="Basic and acidic residues" evidence="1">
    <location>
        <begin position="80"/>
        <end position="89"/>
    </location>
</feature>
<gene>
    <name evidence="2" type="ORF">NMOB1V02_LOCUS8671</name>
</gene>
<proteinExistence type="predicted"/>